<dbReference type="OrthoDB" id="10264306at2759"/>
<dbReference type="PANTHER" id="PTHR14237">
    <property type="entry name" value="MOLYBDOPTERIN COFACTOR SULFURASE MOSC"/>
    <property type="match status" value="1"/>
</dbReference>
<accession>A0A1X6NSJ8</accession>
<dbReference type="AlphaFoldDB" id="A0A1X6NSJ8"/>
<reference evidence="3 4" key="1">
    <citation type="submission" date="2017-03" db="EMBL/GenBank/DDBJ databases">
        <title>WGS assembly of Porphyra umbilicalis.</title>
        <authorList>
            <person name="Brawley S.H."/>
            <person name="Blouin N.A."/>
            <person name="Ficko-Blean E."/>
            <person name="Wheeler G.L."/>
            <person name="Lohr M."/>
            <person name="Goodson H.V."/>
            <person name="Jenkins J.W."/>
            <person name="Blaby-Haas C.E."/>
            <person name="Helliwell K.E."/>
            <person name="Chan C."/>
            <person name="Marriage T."/>
            <person name="Bhattacharya D."/>
            <person name="Klein A.S."/>
            <person name="Badis Y."/>
            <person name="Brodie J."/>
            <person name="Cao Y."/>
            <person name="Collen J."/>
            <person name="Dittami S.M."/>
            <person name="Gachon C.M."/>
            <person name="Green B.R."/>
            <person name="Karpowicz S."/>
            <person name="Kim J.W."/>
            <person name="Kudahl U."/>
            <person name="Lin S."/>
            <person name="Michel G."/>
            <person name="Mittag M."/>
            <person name="Olson B.J."/>
            <person name="Pangilinan J."/>
            <person name="Peng Y."/>
            <person name="Qiu H."/>
            <person name="Shu S."/>
            <person name="Singer J.T."/>
            <person name="Smith A.G."/>
            <person name="Sprecher B.N."/>
            <person name="Wagner V."/>
            <person name="Wang W."/>
            <person name="Wang Z.-Y."/>
            <person name="Yan J."/>
            <person name="Yarish C."/>
            <person name="Zoeuner-Riek S."/>
            <person name="Zhuang Y."/>
            <person name="Zou Y."/>
            <person name="Lindquist E.A."/>
            <person name="Grimwood J."/>
            <person name="Barry K."/>
            <person name="Rokhsar D.S."/>
            <person name="Schmutz J."/>
            <person name="Stiller J.W."/>
            <person name="Grossman A.R."/>
            <person name="Prochnik S.E."/>
        </authorList>
    </citation>
    <scope>NUCLEOTIDE SEQUENCE [LARGE SCALE GENOMIC DNA]</scope>
    <source>
        <strain evidence="3">4086291</strain>
    </source>
</reference>
<dbReference type="EMBL" id="KV919143">
    <property type="protein sequence ID" value="OSX71353.1"/>
    <property type="molecule type" value="Genomic_DNA"/>
</dbReference>
<feature type="region of interest" description="Disordered" evidence="1">
    <location>
        <begin position="1"/>
        <end position="52"/>
    </location>
</feature>
<dbReference type="InterPro" id="IPR015421">
    <property type="entry name" value="PyrdxlP-dep_Trfase_major"/>
</dbReference>
<sequence length="415" mass="40532">MPPPPLPATGPRATPTPLPPPPPPPPPAPWRRRPLPPPPTRPPPPPPPTPAAAAAAFAALRADVVARLGGWTYLDAAGAAPYAAAHVRAVAAALTAGTAGNPHSAPDGRSAAAAAAAAASAPPAPPSALPPVDAVRGEVLAYFGASPATHVLVWTSGATGALKVAAERLPWTPVDAAVVHARCHHSAVGVGALACNLTGTPYPVQALAAGAKRSGGRLLPGCGHPPPTASPPAHVLTLVDGAKAAASGPLDVASMPAVDALAVSFYKMVGFPTGLGALLLARHSPAVRALYGVPPVADGGGGRAGTPHYLGIAAVPAGLRLLTAIGGPAAVAARAGAAAAATRALLGALVVAASPRVRLVTLYPGGGGTVVAFSVRTPAGGSCPTGRWWRRRRTAASPSAAAARAMGGPAQRCSA</sequence>
<feature type="compositionally biased region" description="Pro residues" evidence="1">
    <location>
        <begin position="1"/>
        <end position="50"/>
    </location>
</feature>
<organism evidence="3 4">
    <name type="scientific">Porphyra umbilicalis</name>
    <name type="common">Purple laver</name>
    <name type="synonym">Red alga</name>
    <dbReference type="NCBI Taxonomy" id="2786"/>
    <lineage>
        <taxon>Eukaryota</taxon>
        <taxon>Rhodophyta</taxon>
        <taxon>Bangiophyceae</taxon>
        <taxon>Bangiales</taxon>
        <taxon>Bangiaceae</taxon>
        <taxon>Porphyra</taxon>
    </lineage>
</organism>
<dbReference type="Gene3D" id="3.40.640.10">
    <property type="entry name" value="Type I PLP-dependent aspartate aminotransferase-like (Major domain)"/>
    <property type="match status" value="2"/>
</dbReference>
<evidence type="ECO:0000313" key="3">
    <source>
        <dbReference type="EMBL" id="OSX71353.1"/>
    </source>
</evidence>
<evidence type="ECO:0000259" key="2">
    <source>
        <dbReference type="Pfam" id="PF00266"/>
    </source>
</evidence>
<proteinExistence type="predicted"/>
<dbReference type="InterPro" id="IPR000192">
    <property type="entry name" value="Aminotrans_V_dom"/>
</dbReference>
<dbReference type="Proteomes" id="UP000218209">
    <property type="component" value="Unassembled WGS sequence"/>
</dbReference>
<name>A0A1X6NSJ8_PORUM</name>
<feature type="domain" description="Aminotransferase class V" evidence="2">
    <location>
        <begin position="234"/>
        <end position="344"/>
    </location>
</feature>
<evidence type="ECO:0000313" key="4">
    <source>
        <dbReference type="Proteomes" id="UP000218209"/>
    </source>
</evidence>
<dbReference type="SUPFAM" id="SSF53383">
    <property type="entry name" value="PLP-dependent transferases"/>
    <property type="match status" value="1"/>
</dbReference>
<gene>
    <name evidence="3" type="ORF">BU14_0548s0003</name>
</gene>
<dbReference type="Pfam" id="PF00266">
    <property type="entry name" value="Aminotran_5"/>
    <property type="match status" value="1"/>
</dbReference>
<evidence type="ECO:0000256" key="1">
    <source>
        <dbReference type="SAM" id="MobiDB-lite"/>
    </source>
</evidence>
<dbReference type="InterPro" id="IPR015424">
    <property type="entry name" value="PyrdxlP-dep_Trfase"/>
</dbReference>
<protein>
    <recommendedName>
        <fullName evidence="2">Aminotransferase class V domain-containing protein</fullName>
    </recommendedName>
</protein>
<dbReference type="PANTHER" id="PTHR14237:SF80">
    <property type="entry name" value="MOLYBDENUM COFACTOR SULFURASE"/>
    <property type="match status" value="1"/>
</dbReference>
<keyword evidence="4" id="KW-1185">Reference proteome</keyword>